<evidence type="ECO:0000259" key="11">
    <source>
        <dbReference type="PROSITE" id="PS50853"/>
    </source>
</evidence>
<feature type="region of interest" description="Disordered" evidence="10">
    <location>
        <begin position="1378"/>
        <end position="1463"/>
    </location>
</feature>
<keyword evidence="13" id="KW-1185">Reference proteome</keyword>
<dbReference type="RefSeq" id="WP_342591189.1">
    <property type="nucleotide sequence ID" value="NZ_JAGIOI010000001.1"/>
</dbReference>
<dbReference type="SMART" id="SM01066">
    <property type="entry name" value="CBM_25"/>
    <property type="match status" value="3"/>
</dbReference>
<dbReference type="CDD" id="cd11317">
    <property type="entry name" value="AmyAc_bac_euk_AmyA"/>
    <property type="match status" value="1"/>
</dbReference>
<feature type="domain" description="Fibronectin type-III" evidence="11">
    <location>
        <begin position="447"/>
        <end position="538"/>
    </location>
</feature>
<evidence type="ECO:0000256" key="10">
    <source>
        <dbReference type="SAM" id="MobiDB-lite"/>
    </source>
</evidence>
<dbReference type="SUPFAM" id="SSF51011">
    <property type="entry name" value="Glycosyl hydrolase domain"/>
    <property type="match status" value="1"/>
</dbReference>
<dbReference type="PROSITE" id="PS50853">
    <property type="entry name" value="FN3"/>
    <property type="match status" value="3"/>
</dbReference>
<dbReference type="InterPro" id="IPR006047">
    <property type="entry name" value="GH13_cat_dom"/>
</dbReference>
<evidence type="ECO:0000256" key="7">
    <source>
        <dbReference type="ARBA" id="ARBA00023326"/>
    </source>
</evidence>
<keyword evidence="4" id="KW-0732">Signal</keyword>
<feature type="region of interest" description="Disordered" evidence="10">
    <location>
        <begin position="953"/>
        <end position="972"/>
    </location>
</feature>
<gene>
    <name evidence="12" type="ORF">JOF48_001524</name>
</gene>
<evidence type="ECO:0000256" key="3">
    <source>
        <dbReference type="ARBA" id="ARBA00022723"/>
    </source>
</evidence>
<dbReference type="Pfam" id="PF00128">
    <property type="entry name" value="Alpha-amylase"/>
    <property type="match status" value="2"/>
</dbReference>
<keyword evidence="5" id="KW-0106">Calcium</keyword>
<dbReference type="Pfam" id="PF02806">
    <property type="entry name" value="Alpha-amylase_C"/>
    <property type="match status" value="1"/>
</dbReference>
<dbReference type="InterPro" id="IPR005085">
    <property type="entry name" value="CBM25"/>
</dbReference>
<feature type="compositionally biased region" description="Low complexity" evidence="10">
    <location>
        <begin position="1381"/>
        <end position="1400"/>
    </location>
</feature>
<keyword evidence="7" id="KW-0119">Carbohydrate metabolism</keyword>
<feature type="compositionally biased region" description="Pro residues" evidence="10">
    <location>
        <begin position="1401"/>
        <end position="1441"/>
    </location>
</feature>
<evidence type="ECO:0000256" key="2">
    <source>
        <dbReference type="ARBA" id="ARBA00008061"/>
    </source>
</evidence>
<dbReference type="Pfam" id="PF00041">
    <property type="entry name" value="fn3"/>
    <property type="match status" value="2"/>
</dbReference>
<dbReference type="PRINTS" id="PR00110">
    <property type="entry name" value="ALPHAAMYLASE"/>
</dbReference>
<dbReference type="Gene3D" id="2.60.40.1180">
    <property type="entry name" value="Golgi alpha-mannosidase II"/>
    <property type="match status" value="1"/>
</dbReference>
<evidence type="ECO:0000256" key="1">
    <source>
        <dbReference type="ARBA" id="ARBA00001913"/>
    </source>
</evidence>
<evidence type="ECO:0000256" key="4">
    <source>
        <dbReference type="ARBA" id="ARBA00022729"/>
    </source>
</evidence>
<organism evidence="12 13">
    <name type="scientific">Arthrobacter stackebrandtii</name>
    <dbReference type="NCBI Taxonomy" id="272161"/>
    <lineage>
        <taxon>Bacteria</taxon>
        <taxon>Bacillati</taxon>
        <taxon>Actinomycetota</taxon>
        <taxon>Actinomycetes</taxon>
        <taxon>Micrococcales</taxon>
        <taxon>Micrococcaceae</taxon>
        <taxon>Arthrobacter</taxon>
    </lineage>
</organism>
<dbReference type="Gene3D" id="2.60.40.10">
    <property type="entry name" value="Immunoglobulins"/>
    <property type="match status" value="6"/>
</dbReference>
<dbReference type="InterPro" id="IPR017853">
    <property type="entry name" value="GH"/>
</dbReference>
<dbReference type="PANTHER" id="PTHR10357">
    <property type="entry name" value="ALPHA-AMYLASE FAMILY MEMBER"/>
    <property type="match status" value="1"/>
</dbReference>
<comment type="caution">
    <text evidence="12">The sequence shown here is derived from an EMBL/GenBank/DDBJ whole genome shotgun (WGS) entry which is preliminary data.</text>
</comment>
<dbReference type="InterPro" id="IPR006046">
    <property type="entry name" value="Alpha_amylase"/>
</dbReference>
<dbReference type="InterPro" id="IPR003961">
    <property type="entry name" value="FN3_dom"/>
</dbReference>
<evidence type="ECO:0000313" key="13">
    <source>
        <dbReference type="Proteomes" id="UP000711614"/>
    </source>
</evidence>
<dbReference type="GO" id="GO:0016798">
    <property type="term" value="F:hydrolase activity, acting on glycosyl bonds"/>
    <property type="evidence" value="ECO:0007669"/>
    <property type="project" value="UniProtKB-KW"/>
</dbReference>
<dbReference type="SMART" id="SM00632">
    <property type="entry name" value="Aamy_C"/>
    <property type="match status" value="1"/>
</dbReference>
<sequence>MLFSYTWNQIAKECESTLGPAGYGYVQTSPPQEHVKGSQWWTYYQPVSYKLETRMGTEAEFTSMVQRCKAAGVGVIVDAVINHMSGKSEGGTGWAGTPFQHYDYPGIYSSSDFHNCRKDITNYQDRYDVQNCNLVNLSDLDTSSDHVQQTIANYLNRFVDMGVAGFRIDAVKHIAAQDMAGIWNRVRKKDSLYVVQEVIRANEPVQPEEYISIGDVHEFGFARKLKEAFGGSRIDWLISGAGIGGSWDGFLKQDDAAVFVDNHDTERNNETLSYKDGKSYDLAQAFTLAWPYGSPSVHSGYAFSDKDAGPALDGQGRVIDPAPGQNGWTFKHAQNDIQNMVGFRVATYGTAVANKWSSADGSAMSFSRGDRGFIALNNGSGQVQREFTTSLPDGKYYNVITAKRTGGTWSGDTVTVAGGKFTATVSAKTALALHAGAKVESCVDVSAPSTPAAVSAKVDGGSLAVSWQASSDDCGVSGYDVVRTGGSGGAVTKTVTGTTLTDKTFSAATAYTYTVTARDASGKSSAASAPATVTTPEAPVVTGTSVYYKAPSGWSKAYMHYRSGTGAWTTAPGTEMAPVAGLAGWFSATVDAADGAALTAAFNNGGGTWDNNGDKNYAIPAGPEWSVSEGKVVAGTPDKPVVTGSSVYYQAPAGWTKAYLHYRVGTAAWTTAPGVEMTPVEGIPGWFKASIEAPAGTATTAAFNNGAGAWDNNGGNNYAIPTGPAWSVSGGSVNAGAPQKPVAPKPLAGKLDLFYKTGPGWSTANAHYQVGAGAWTAAPGIAMAAVSSCVSGNGWYRLTIDSGTAANVTVAFNNGAGAWDNNGGKNYTFTTDVAAVSAGKVTTADPCGVIVPEPAIPAMPTAVAVKPLGSTSIQATWTAVPDATSYSISYGLDGQGEPLFVKVSSGTELTAPGLLPGKRYWFKVRAENAAGASAYSPAAFATTEAEIEPTVEPTATATVEPTAPPTSEPGDRVGTDHSVGLYKTNPSAQVGKSKAITVDGDASEWTADMIIAQGVANDDPRIFRGSHEGPVYDPYALYGSWDDDNLYLMWQFTNVTDVVDPAQGYPISDNGKPYQGDIPQAIALDVNNRGSNGMVTADEKGVWGMRYSFANNEADHLLMFSSKPKVGQPSIFSLNSDDEFDYEPENVSAFKDAGVSFAYGDGFVGSTVMGIKKNGYEGYVPADLKDAANFTDLLTKGHDKAQDTTYEMKIPLASLGIDRGYLEGNGVGVMLVSTFGESAIGSLPYDPTTLDHALDPYTADESTSAEKEDVDTFTAKFASVGSVGTSSVLPATPKSVTAAPVGTTSLKASWAAVAGATSYTVTYAAESQGQPVFVKVASGTQFTATGLAPGTRYWFKVRAETTAGASPYSAAVFAATDTEVEPTTEPTETPTIDPTVEPTVDPTPEPTVDPTPEPTVDPTPEPTVDPTPIPTPTVDPTPGPGTEPGGSVAGATQGSPLGGDPREDSIYFMMTARWNDGDSSNNMGGSQHVKSGNAANNDPMYRGDFQGVIDKLDYIKGIGFSAIWITPVVTNRSDYDFHGYHGWDFQRIDPRLESEGATYQELIDAAHAKGIKIYQDVVYNHTSRWGEKNLFVPTVFGTRDAQWDWYYDEPVEGKAYNPAETDADGSTYNGDLWSTTQPADQKCKNWGVQSGFSAEGYKVYNCQWPNATSGMFPADTFHQCWIGNWEGKDAQDCWIHEDLADLNTESAKVQDYLIDTYNKYIDMGVDGFRVDTAVHIPRVMWNRHFLPALQEHAVATHGDKGKDFYVFGEVAQFVHDKWNRGSVNHSAPFYTWKERRSYSIDDVVAAAEQFQYENLMGPAGQPTSANHKLDGNNYHKPDHSASSGMSIIDMRMHMNFDNASNAFHSGMDSDDATNDATYNAVYVDSHDYGPGKSQVRFDGGTDAWAENLSLMWSFRGVPVLFYGSEIEFQAGKPIDCGPTCPLATTGRAYFGDHLAGTVTAGDFGTVTSASGAVAETLQKPLVKHLQTLNQVRRAVPALQKGQYSTDGVSGNMAFKRRFTEGSVDSFVLVAVSEGASFSGIPNGTYVDAVTGDSKTVSNGSLTIPLSGKGNMRAYVLSLPGNPAPGKVGNGSPFLK</sequence>
<evidence type="ECO:0000256" key="9">
    <source>
        <dbReference type="RuleBase" id="RU003615"/>
    </source>
</evidence>
<dbReference type="CDD" id="cd00063">
    <property type="entry name" value="FN3"/>
    <property type="match status" value="2"/>
</dbReference>
<evidence type="ECO:0000256" key="8">
    <source>
        <dbReference type="ARBA" id="ARBA00030238"/>
    </source>
</evidence>
<keyword evidence="3" id="KW-0479">Metal-binding</keyword>
<feature type="domain" description="Fibronectin type-III" evidence="11">
    <location>
        <begin position="1292"/>
        <end position="1381"/>
    </location>
</feature>
<dbReference type="PANTHER" id="PTHR10357:SF215">
    <property type="entry name" value="ALPHA-AMYLASE 1"/>
    <property type="match status" value="1"/>
</dbReference>
<evidence type="ECO:0000313" key="12">
    <source>
        <dbReference type="EMBL" id="MBP2412725.1"/>
    </source>
</evidence>
<dbReference type="SMART" id="SM00642">
    <property type="entry name" value="Aamy"/>
    <property type="match status" value="2"/>
</dbReference>
<keyword evidence="6 12" id="KW-0378">Hydrolase</keyword>
<name>A0ABS4YVU4_9MICC</name>
<accession>A0ABS4YVU4</accession>
<dbReference type="InterPro" id="IPR031319">
    <property type="entry name" value="A-amylase_C"/>
</dbReference>
<evidence type="ECO:0000256" key="5">
    <source>
        <dbReference type="ARBA" id="ARBA00022837"/>
    </source>
</evidence>
<dbReference type="InterPro" id="IPR013783">
    <property type="entry name" value="Ig-like_fold"/>
</dbReference>
<dbReference type="InterPro" id="IPR036116">
    <property type="entry name" value="FN3_sf"/>
</dbReference>
<keyword evidence="6 12" id="KW-0326">Glycosidase</keyword>
<feature type="domain" description="Fibronectin type-III" evidence="11">
    <location>
        <begin position="859"/>
        <end position="946"/>
    </location>
</feature>
<reference evidence="12 13" key="1">
    <citation type="submission" date="2021-03" db="EMBL/GenBank/DDBJ databases">
        <title>Sequencing the genomes of 1000 actinobacteria strains.</title>
        <authorList>
            <person name="Klenk H.-P."/>
        </authorList>
    </citation>
    <scope>NUCLEOTIDE SEQUENCE [LARGE SCALE GENOMIC DNA]</scope>
    <source>
        <strain evidence="12 13">DSM 16005</strain>
    </source>
</reference>
<protein>
    <recommendedName>
        <fullName evidence="8">1,4-alpha-D-glucan glucanohydrolase</fullName>
    </recommendedName>
</protein>
<evidence type="ECO:0000256" key="6">
    <source>
        <dbReference type="ARBA" id="ARBA00023295"/>
    </source>
</evidence>
<comment type="similarity">
    <text evidence="2 9">Belongs to the glycosyl hydrolase 13 family.</text>
</comment>
<dbReference type="InterPro" id="IPR013780">
    <property type="entry name" value="Glyco_hydro_b"/>
</dbReference>
<dbReference type="SUPFAM" id="SSF49265">
    <property type="entry name" value="Fibronectin type III"/>
    <property type="match status" value="2"/>
</dbReference>
<dbReference type="Gene3D" id="3.20.20.80">
    <property type="entry name" value="Glycosidases"/>
    <property type="match status" value="4"/>
</dbReference>
<dbReference type="Pfam" id="PF03423">
    <property type="entry name" value="CBM_25"/>
    <property type="match status" value="3"/>
</dbReference>
<dbReference type="SMART" id="SM00060">
    <property type="entry name" value="FN3"/>
    <property type="match status" value="3"/>
</dbReference>
<proteinExistence type="inferred from homology"/>
<keyword evidence="7" id="KW-0624">Polysaccharide degradation</keyword>
<dbReference type="InterPro" id="IPR006048">
    <property type="entry name" value="A-amylase/branching_C"/>
</dbReference>
<dbReference type="EMBL" id="JAGIOI010000001">
    <property type="protein sequence ID" value="MBP2412725.1"/>
    <property type="molecule type" value="Genomic_DNA"/>
</dbReference>
<dbReference type="SUPFAM" id="SSF51445">
    <property type="entry name" value="(Trans)glycosidases"/>
    <property type="match status" value="2"/>
</dbReference>
<comment type="cofactor">
    <cofactor evidence="1">
        <name>Ca(2+)</name>
        <dbReference type="ChEBI" id="CHEBI:29108"/>
    </cofactor>
</comment>
<dbReference type="Proteomes" id="UP000711614">
    <property type="component" value="Unassembled WGS sequence"/>
</dbReference>